<evidence type="ECO:0008006" key="3">
    <source>
        <dbReference type="Google" id="ProtNLM"/>
    </source>
</evidence>
<reference evidence="1 2" key="1">
    <citation type="submission" date="2016-10" db="EMBL/GenBank/DDBJ databases">
        <authorList>
            <person name="de Groot N.N."/>
        </authorList>
    </citation>
    <scope>NUCLEOTIDE SEQUENCE [LARGE SCALE GENOMIC DNA]</scope>
    <source>
        <strain evidence="1 2">MP1X4</strain>
    </source>
</reference>
<organism evidence="1 2">
    <name type="scientific">Mucilaginibacter mallensis</name>
    <dbReference type="NCBI Taxonomy" id="652787"/>
    <lineage>
        <taxon>Bacteria</taxon>
        <taxon>Pseudomonadati</taxon>
        <taxon>Bacteroidota</taxon>
        <taxon>Sphingobacteriia</taxon>
        <taxon>Sphingobacteriales</taxon>
        <taxon>Sphingobacteriaceae</taxon>
        <taxon>Mucilaginibacter</taxon>
    </lineage>
</organism>
<keyword evidence="2" id="KW-1185">Reference proteome</keyword>
<dbReference type="RefSeq" id="WP_091369443.1">
    <property type="nucleotide sequence ID" value="NZ_LT629740.1"/>
</dbReference>
<gene>
    <name evidence="1" type="ORF">SAMN05216490_0749</name>
</gene>
<sequence>MKKITTLKIIGIGLVIFASFFFTGCATRNKTVNINGVAQTPVDLNDVIAALKVQYEIAKEQLNGIKITPDNASVTVQVTNTYTAAGDISVLIFKPTYTNKVLKSSSVTFDLQAPQADAIKSRVSLIRSNAKPDSSLAKLIISAAKAYDKLDPTPIPGLNKQDFVIDVIFSIENDANLGLTFKVLGTGVDASYEYDRAVQHELKLTCEIKQ</sequence>
<dbReference type="PROSITE" id="PS51257">
    <property type="entry name" value="PROKAR_LIPOPROTEIN"/>
    <property type="match status" value="1"/>
</dbReference>
<dbReference type="AlphaFoldDB" id="A0A1H1QDZ6"/>
<evidence type="ECO:0000313" key="2">
    <source>
        <dbReference type="Proteomes" id="UP000199679"/>
    </source>
</evidence>
<dbReference type="Proteomes" id="UP000199679">
    <property type="component" value="Chromosome I"/>
</dbReference>
<proteinExistence type="predicted"/>
<evidence type="ECO:0000313" key="1">
    <source>
        <dbReference type="EMBL" id="SDS21533.1"/>
    </source>
</evidence>
<protein>
    <recommendedName>
        <fullName evidence="3">Lipoprotein</fullName>
    </recommendedName>
</protein>
<dbReference type="EMBL" id="LT629740">
    <property type="protein sequence ID" value="SDS21533.1"/>
    <property type="molecule type" value="Genomic_DNA"/>
</dbReference>
<accession>A0A1H1QDZ6</accession>
<name>A0A1H1QDZ6_MUCMA</name>